<name>A0ABN2JBQ4_9ACTN</name>
<dbReference type="SUPFAM" id="SSF56801">
    <property type="entry name" value="Acetyl-CoA synthetase-like"/>
    <property type="match status" value="1"/>
</dbReference>
<reference evidence="4 5" key="1">
    <citation type="journal article" date="2019" name="Int. J. Syst. Evol. Microbiol.">
        <title>The Global Catalogue of Microorganisms (GCM) 10K type strain sequencing project: providing services to taxonomists for standard genome sequencing and annotation.</title>
        <authorList>
            <consortium name="The Broad Institute Genomics Platform"/>
            <consortium name="The Broad Institute Genome Sequencing Center for Infectious Disease"/>
            <person name="Wu L."/>
            <person name="Ma J."/>
        </authorList>
    </citation>
    <scope>NUCLEOTIDE SEQUENCE [LARGE SCALE GENOMIC DNA]</scope>
    <source>
        <strain evidence="4 5">JCM 14718</strain>
    </source>
</reference>
<dbReference type="InterPro" id="IPR045851">
    <property type="entry name" value="AMP-bd_C_sf"/>
</dbReference>
<evidence type="ECO:0000256" key="1">
    <source>
        <dbReference type="ARBA" id="ARBA00006432"/>
    </source>
</evidence>
<sequence>MKSTTRGQELHHELLSRGRPAADAIVVDGVRVTYRELRSLVTRAASDLSRPFHLLPKTNGIPGIAQYLACQRDGVTAVAYPTGVDDATLRRTVVRLAQSAADEPLPDGTALLMPTSGSTGAPGWVATTYDNLLANCRAVVSRLKLHSGLRVYSHLPLSYCFALSVLNTHLQAGATFVTSSAPFGAPAAYDAVVNLGCNGFAGVPSMYEALQVQGFFTAYGKKLVHLQHTGGALRNRTVRQLADAVPAGAKFYAMYGQTEATARIAAFDVLTDLSRAGSVGPVLDGFEATLRPAQPGEDHGELVLTGPSVTPLTIDPTGDRLVRSSLATGDIVRMDADRHLSIVGRTSTVIKVAGMRVHAETIEQALADRGVSGYLVAFAVPDPAYGERVGVAVCGSAADRDKVARAAALALPPALNPAHVWTLPTIPMTDSGKVRRAEVRAQCLRGAAAGL</sequence>
<evidence type="ECO:0000313" key="4">
    <source>
        <dbReference type="EMBL" id="GAA1721331.1"/>
    </source>
</evidence>
<organism evidence="4 5">
    <name type="scientific">Fodinicola feengrottensis</name>
    <dbReference type="NCBI Taxonomy" id="435914"/>
    <lineage>
        <taxon>Bacteria</taxon>
        <taxon>Bacillati</taxon>
        <taxon>Actinomycetota</taxon>
        <taxon>Actinomycetes</taxon>
        <taxon>Mycobacteriales</taxon>
        <taxon>Fodinicola</taxon>
    </lineage>
</organism>
<comment type="similarity">
    <text evidence="1">Belongs to the ATP-dependent AMP-binding enzyme family.</text>
</comment>
<gene>
    <name evidence="4" type="ORF">GCM10009765_81880</name>
</gene>
<evidence type="ECO:0000259" key="3">
    <source>
        <dbReference type="Pfam" id="PF00501"/>
    </source>
</evidence>
<accession>A0ABN2JBQ4</accession>
<dbReference type="EMBL" id="BAAANY010000047">
    <property type="protein sequence ID" value="GAA1721331.1"/>
    <property type="molecule type" value="Genomic_DNA"/>
</dbReference>
<dbReference type="PANTHER" id="PTHR43201:SF5">
    <property type="entry name" value="MEDIUM-CHAIN ACYL-COA LIGASE ACSF2, MITOCHONDRIAL"/>
    <property type="match status" value="1"/>
</dbReference>
<dbReference type="Proteomes" id="UP001500618">
    <property type="component" value="Unassembled WGS sequence"/>
</dbReference>
<dbReference type="Pfam" id="PF00501">
    <property type="entry name" value="AMP-binding"/>
    <property type="match status" value="1"/>
</dbReference>
<proteinExistence type="inferred from homology"/>
<dbReference type="RefSeq" id="WP_163569453.1">
    <property type="nucleotide sequence ID" value="NZ_BAAANY010000047.1"/>
</dbReference>
<evidence type="ECO:0000313" key="5">
    <source>
        <dbReference type="Proteomes" id="UP001500618"/>
    </source>
</evidence>
<protein>
    <recommendedName>
        <fullName evidence="3">AMP-dependent synthetase/ligase domain-containing protein</fullName>
    </recommendedName>
</protein>
<dbReference type="Gene3D" id="3.40.50.12780">
    <property type="entry name" value="N-terminal domain of ligase-like"/>
    <property type="match status" value="1"/>
</dbReference>
<feature type="domain" description="AMP-dependent synthetase/ligase" evidence="3">
    <location>
        <begin position="97"/>
        <end position="310"/>
    </location>
</feature>
<evidence type="ECO:0000256" key="2">
    <source>
        <dbReference type="ARBA" id="ARBA00022598"/>
    </source>
</evidence>
<keyword evidence="2" id="KW-0436">Ligase</keyword>
<dbReference type="Gene3D" id="3.30.300.30">
    <property type="match status" value="1"/>
</dbReference>
<dbReference type="InterPro" id="IPR042099">
    <property type="entry name" value="ANL_N_sf"/>
</dbReference>
<comment type="caution">
    <text evidence="4">The sequence shown here is derived from an EMBL/GenBank/DDBJ whole genome shotgun (WGS) entry which is preliminary data.</text>
</comment>
<dbReference type="PANTHER" id="PTHR43201">
    <property type="entry name" value="ACYL-COA SYNTHETASE"/>
    <property type="match status" value="1"/>
</dbReference>
<keyword evidence="5" id="KW-1185">Reference proteome</keyword>
<dbReference type="InterPro" id="IPR000873">
    <property type="entry name" value="AMP-dep_synth/lig_dom"/>
</dbReference>